<dbReference type="Gene3D" id="1.10.220.30">
    <property type="match status" value="2"/>
</dbReference>
<accession>A0A061HTM8</accession>
<keyword evidence="3" id="KW-0282">Flagellum</keyword>
<dbReference type="SUPFAM" id="SSF48029">
    <property type="entry name" value="FliG"/>
    <property type="match status" value="1"/>
</dbReference>
<evidence type="ECO:0000313" key="3">
    <source>
        <dbReference type="EMBL" id="ERE47577.1"/>
    </source>
</evidence>
<dbReference type="PANTHER" id="PTHR30534">
    <property type="entry name" value="FLAGELLAR MOTOR SWITCH PROTEIN FLIG"/>
    <property type="match status" value="1"/>
</dbReference>
<evidence type="ECO:0000259" key="2">
    <source>
        <dbReference type="Pfam" id="PF14841"/>
    </source>
</evidence>
<dbReference type="PANTHER" id="PTHR30534:SF0">
    <property type="entry name" value="FLAGELLAR MOTOR SWITCH PROTEIN FLIG"/>
    <property type="match status" value="1"/>
</dbReference>
<gene>
    <name evidence="3" type="ORF">H671_21645</name>
</gene>
<dbReference type="InterPro" id="IPR000090">
    <property type="entry name" value="Flg_Motor_Flig"/>
</dbReference>
<dbReference type="InterPro" id="IPR032779">
    <property type="entry name" value="FliG_M"/>
</dbReference>
<dbReference type="PRINTS" id="PR00954">
    <property type="entry name" value="FLGMOTORFLIG"/>
</dbReference>
<evidence type="ECO:0000259" key="1">
    <source>
        <dbReference type="Pfam" id="PF01706"/>
    </source>
</evidence>
<dbReference type="AlphaFoldDB" id="A0A061HTM8"/>
<organism evidence="3 4">
    <name type="scientific">Cricetulus griseus</name>
    <name type="common">Chinese hamster</name>
    <name type="synonym">Cricetulus barabensis griseus</name>
    <dbReference type="NCBI Taxonomy" id="10029"/>
    <lineage>
        <taxon>Eukaryota</taxon>
        <taxon>Metazoa</taxon>
        <taxon>Chordata</taxon>
        <taxon>Craniata</taxon>
        <taxon>Vertebrata</taxon>
        <taxon>Euteleostomi</taxon>
        <taxon>Mammalia</taxon>
        <taxon>Eutheria</taxon>
        <taxon>Euarchontoglires</taxon>
        <taxon>Glires</taxon>
        <taxon>Rodentia</taxon>
        <taxon>Myomorpha</taxon>
        <taxon>Muroidea</taxon>
        <taxon>Cricetidae</taxon>
        <taxon>Cricetinae</taxon>
        <taxon>Cricetulus</taxon>
    </lineage>
</organism>
<dbReference type="NCBIfam" id="TIGR00207">
    <property type="entry name" value="fliG"/>
    <property type="match status" value="1"/>
</dbReference>
<protein>
    <submittedName>
        <fullName evidence="3">Flagellar motor switch protein fliG</fullName>
    </submittedName>
</protein>
<evidence type="ECO:0000313" key="4">
    <source>
        <dbReference type="Proteomes" id="UP000030759"/>
    </source>
</evidence>
<feature type="domain" description="Flagellar motor switch protein FliG middle" evidence="2">
    <location>
        <begin position="18"/>
        <end position="92"/>
    </location>
</feature>
<name>A0A061HTM8_CRIGR</name>
<dbReference type="InterPro" id="IPR023087">
    <property type="entry name" value="Flg_Motor_Flig_C"/>
</dbReference>
<feature type="domain" description="Flagellar motor switch protein FliG C-terminal" evidence="1">
    <location>
        <begin position="120"/>
        <end position="226"/>
    </location>
</feature>
<sequence>MEATAGSSGIEALNSLEPSSIAELISGEHPQIIATILVHLERDRAAGVLSLLSERLRNDVVIRVATFGGVQPSALHDLTDTFNSVLSGQGAKRSKLGGVRTAAEMLNAMSSQQETSVLSSLQELDADLAQRIKDDMFTFDNLSELDRESIQLILREVQDASWALALKGADDTLINHILANMPKRAGDLLQEDMEAQGPVRISVIESERKKILAVARRLADKGEIILGGNGKDEYV</sequence>
<keyword evidence="3" id="KW-0969">Cilium</keyword>
<dbReference type="GO" id="GO:0006935">
    <property type="term" value="P:chemotaxis"/>
    <property type="evidence" value="ECO:0007669"/>
    <property type="project" value="InterPro"/>
</dbReference>
<keyword evidence="3" id="KW-0966">Cell projection</keyword>
<dbReference type="Proteomes" id="UP000030759">
    <property type="component" value="Unassembled WGS sequence"/>
</dbReference>
<reference evidence="4" key="1">
    <citation type="journal article" date="2013" name="Nat. Biotechnol.">
        <title>Chinese hamster genome sequenced from sorted chromosomes.</title>
        <authorList>
            <person name="Brinkrolf K."/>
            <person name="Rupp O."/>
            <person name="Laux H."/>
            <person name="Kollin F."/>
            <person name="Ernst W."/>
            <person name="Linke B."/>
            <person name="Kofler R."/>
            <person name="Romand S."/>
            <person name="Hesse F."/>
            <person name="Budach W.E."/>
            <person name="Galosy S."/>
            <person name="Muller D."/>
            <person name="Noll T."/>
            <person name="Wienberg J."/>
            <person name="Jostock T."/>
            <person name="Leonard M."/>
            <person name="Grillari J."/>
            <person name="Tauch A."/>
            <person name="Goesmann A."/>
            <person name="Helk B."/>
            <person name="Mott J.E."/>
            <person name="Puhler A."/>
            <person name="Borth N."/>
        </authorList>
    </citation>
    <scope>NUCLEOTIDE SEQUENCE [LARGE SCALE GENOMIC DNA]</scope>
    <source>
        <strain evidence="4">17A/GY</strain>
    </source>
</reference>
<dbReference type="InterPro" id="IPR011002">
    <property type="entry name" value="FliG_a-hlx"/>
</dbReference>
<dbReference type="EMBL" id="KE690997">
    <property type="protein sequence ID" value="ERE47577.1"/>
    <property type="molecule type" value="Genomic_DNA"/>
</dbReference>
<dbReference type="Pfam" id="PF01706">
    <property type="entry name" value="FliG_C"/>
    <property type="match status" value="1"/>
</dbReference>
<dbReference type="Pfam" id="PF14841">
    <property type="entry name" value="FliG_M"/>
    <property type="match status" value="1"/>
</dbReference>
<proteinExistence type="predicted"/>
<dbReference type="GO" id="GO:0003774">
    <property type="term" value="F:cytoskeletal motor activity"/>
    <property type="evidence" value="ECO:0007669"/>
    <property type="project" value="InterPro"/>
</dbReference>